<dbReference type="Gene3D" id="3.60.10.10">
    <property type="entry name" value="Endonuclease/exonuclease/phosphatase"/>
    <property type="match status" value="1"/>
</dbReference>
<name>A0A9Q0XYF6_9SAUR</name>
<dbReference type="EMBL" id="JAPFRF010000004">
    <property type="protein sequence ID" value="KAJ7335134.1"/>
    <property type="molecule type" value="Genomic_DNA"/>
</dbReference>
<organism evidence="2 3">
    <name type="scientific">Phrynocephalus forsythii</name>
    <dbReference type="NCBI Taxonomy" id="171643"/>
    <lineage>
        <taxon>Eukaryota</taxon>
        <taxon>Metazoa</taxon>
        <taxon>Chordata</taxon>
        <taxon>Craniata</taxon>
        <taxon>Vertebrata</taxon>
        <taxon>Euteleostomi</taxon>
        <taxon>Lepidosauria</taxon>
        <taxon>Squamata</taxon>
        <taxon>Bifurcata</taxon>
        <taxon>Unidentata</taxon>
        <taxon>Episquamata</taxon>
        <taxon>Toxicofera</taxon>
        <taxon>Iguania</taxon>
        <taxon>Acrodonta</taxon>
        <taxon>Agamidae</taxon>
        <taxon>Agaminae</taxon>
        <taxon>Phrynocephalus</taxon>
    </lineage>
</organism>
<dbReference type="SUPFAM" id="SSF56219">
    <property type="entry name" value="DNase I-like"/>
    <property type="match status" value="1"/>
</dbReference>
<gene>
    <name evidence="2" type="ORF">JRQ81_013075</name>
</gene>
<keyword evidence="1" id="KW-0812">Transmembrane</keyword>
<evidence type="ECO:0000313" key="2">
    <source>
        <dbReference type="EMBL" id="KAJ7335134.1"/>
    </source>
</evidence>
<keyword evidence="1" id="KW-1133">Transmembrane helix</keyword>
<proteinExistence type="predicted"/>
<dbReference type="AlphaFoldDB" id="A0A9Q0XYF6"/>
<evidence type="ECO:0000256" key="1">
    <source>
        <dbReference type="SAM" id="Phobius"/>
    </source>
</evidence>
<reference evidence="2" key="1">
    <citation type="journal article" date="2023" name="DNA Res.">
        <title>Chromosome-level genome assembly of Phrynocephalus forsythii using third-generation DNA sequencing and Hi-C analysis.</title>
        <authorList>
            <person name="Qi Y."/>
            <person name="Zhao W."/>
            <person name="Zhao Y."/>
            <person name="Niu C."/>
            <person name="Cao S."/>
            <person name="Zhang Y."/>
        </authorList>
    </citation>
    <scope>NUCLEOTIDE SEQUENCE</scope>
    <source>
        <tissue evidence="2">Muscle</tissue>
    </source>
</reference>
<evidence type="ECO:0000313" key="3">
    <source>
        <dbReference type="Proteomes" id="UP001142489"/>
    </source>
</evidence>
<keyword evidence="1" id="KW-0472">Membrane</keyword>
<accession>A0A9Q0XYF6</accession>
<protein>
    <recommendedName>
        <fullName evidence="4">Endonuclease/exonuclease/phosphatase domain-containing protein</fullName>
    </recommendedName>
</protein>
<evidence type="ECO:0008006" key="4">
    <source>
        <dbReference type="Google" id="ProtNLM"/>
    </source>
</evidence>
<feature type="transmembrane region" description="Helical" evidence="1">
    <location>
        <begin position="157"/>
        <end position="177"/>
    </location>
</feature>
<sequence length="178" mass="20051">MGGGVFYKALQVEADESLPIVCSYPRCSKDKLINTAGILMAKFSVQFNCIWLNGLMDFTESLEFTFISSHGCSVIDYVLINTSLKPFITNFFVGDYTISDHLPLILQLNFKILRPIPSVSPSMVLESPLKLSWNKLSSQKLQHVLNTNICIAYRSNILMILTLLSNLMSTWLLTLYLS</sequence>
<dbReference type="InterPro" id="IPR036691">
    <property type="entry name" value="Endo/exonu/phosph_ase_sf"/>
</dbReference>
<dbReference type="OrthoDB" id="8052050at2759"/>
<dbReference type="Proteomes" id="UP001142489">
    <property type="component" value="Unassembled WGS sequence"/>
</dbReference>
<comment type="caution">
    <text evidence="2">The sequence shown here is derived from an EMBL/GenBank/DDBJ whole genome shotgun (WGS) entry which is preliminary data.</text>
</comment>
<keyword evidence="3" id="KW-1185">Reference proteome</keyword>